<dbReference type="RefSeq" id="WP_075011226.1">
    <property type="nucleotide sequence ID" value="NZ_FOAP01000034.1"/>
</dbReference>
<proteinExistence type="predicted"/>
<protein>
    <submittedName>
        <fullName evidence="1">Mannosyltransferase</fullName>
    </submittedName>
</protein>
<dbReference type="PANTHER" id="PTHR45947">
    <property type="entry name" value="SULFOQUINOVOSYL TRANSFERASE SQD2"/>
    <property type="match status" value="1"/>
</dbReference>
<dbReference type="OrthoDB" id="5490290at2"/>
<keyword evidence="2" id="KW-1185">Reference proteome</keyword>
<keyword evidence="1" id="KW-0808">Transferase</keyword>
<gene>
    <name evidence="1" type="ORF">SAMN05444354_13474</name>
</gene>
<dbReference type="CDD" id="cd03801">
    <property type="entry name" value="GT4_PimA-like"/>
    <property type="match status" value="1"/>
</dbReference>
<dbReference type="Proteomes" id="UP000182719">
    <property type="component" value="Unassembled WGS sequence"/>
</dbReference>
<evidence type="ECO:0000313" key="2">
    <source>
        <dbReference type="Proteomes" id="UP000182719"/>
    </source>
</evidence>
<reference evidence="2" key="1">
    <citation type="submission" date="2016-10" db="EMBL/GenBank/DDBJ databases">
        <authorList>
            <person name="Varghese N."/>
            <person name="Submissions S."/>
        </authorList>
    </citation>
    <scope>NUCLEOTIDE SEQUENCE [LARGE SCALE GENOMIC DNA]</scope>
    <source>
        <strain evidence="2">DSM 17044</strain>
    </source>
</reference>
<name>A0A1H8EVJ3_STIAU</name>
<dbReference type="SUPFAM" id="SSF53756">
    <property type="entry name" value="UDP-Glycosyltransferase/glycogen phosphorylase"/>
    <property type="match status" value="1"/>
</dbReference>
<dbReference type="Pfam" id="PF13692">
    <property type="entry name" value="Glyco_trans_1_4"/>
    <property type="match status" value="1"/>
</dbReference>
<dbReference type="GO" id="GO:0016758">
    <property type="term" value="F:hexosyltransferase activity"/>
    <property type="evidence" value="ECO:0007669"/>
    <property type="project" value="TreeGrafter"/>
</dbReference>
<dbReference type="EMBL" id="FOAP01000034">
    <property type="protein sequence ID" value="SEN22738.1"/>
    <property type="molecule type" value="Genomic_DNA"/>
</dbReference>
<dbReference type="PANTHER" id="PTHR45947:SF3">
    <property type="entry name" value="SULFOQUINOVOSYL TRANSFERASE SQD2"/>
    <property type="match status" value="1"/>
</dbReference>
<sequence length="333" mass="37141">MPLVIHPHFHRRYTGISRHVETVVRELARGTETRTIGPHLEPALPRIRWGELWSRLRREPLVWHAHRNNELVVGLMLRLLGRRVKLVFTRHASQKASAYTRWLARNADAVVALTSEGVEAIALPATIVHHGIDLGRFRPPENRDEAWRKLGAGGRYGVGVVGRIRQPKGQGDFVEAIRPLLSAHPEWTAALVGLAKGKDAQWIASLCEGLGNRLVMPGEQQVVSPWYQGLSILVHPSYTEGYSMVHIEAMASGCCVVSSRLKYLDTLIEHGRTGFFFEPGDVKGMRELLDMLMREPQRAQAVGRNAAEHAQGKCGVEHEAQALQNLYDSLLAG</sequence>
<dbReference type="AlphaFoldDB" id="A0A1H8EVJ3"/>
<organism evidence="1 2">
    <name type="scientific">Stigmatella aurantiaca</name>
    <dbReference type="NCBI Taxonomy" id="41"/>
    <lineage>
        <taxon>Bacteria</taxon>
        <taxon>Pseudomonadati</taxon>
        <taxon>Myxococcota</taxon>
        <taxon>Myxococcia</taxon>
        <taxon>Myxococcales</taxon>
        <taxon>Cystobacterineae</taxon>
        <taxon>Archangiaceae</taxon>
        <taxon>Stigmatella</taxon>
    </lineage>
</organism>
<evidence type="ECO:0000313" key="1">
    <source>
        <dbReference type="EMBL" id="SEN22738.1"/>
    </source>
</evidence>
<keyword evidence="1" id="KW-0328">Glycosyltransferase</keyword>
<dbReference type="Gene3D" id="3.40.50.2000">
    <property type="entry name" value="Glycogen Phosphorylase B"/>
    <property type="match status" value="2"/>
</dbReference>
<accession>A0A1H8EVJ3</accession>
<dbReference type="InterPro" id="IPR050194">
    <property type="entry name" value="Glycosyltransferase_grp1"/>
</dbReference>